<protein>
    <submittedName>
        <fullName evidence="1">Uncharacterized protein</fullName>
    </submittedName>
</protein>
<dbReference type="AlphaFoldDB" id="A0A7J2U5A6"/>
<reference evidence="1" key="1">
    <citation type="journal article" date="2020" name="mSystems">
        <title>Genome- and Community-Level Interaction Insights into Carbon Utilization and Element Cycling Functions of Hydrothermarchaeota in Hydrothermal Sediment.</title>
        <authorList>
            <person name="Zhou Z."/>
            <person name="Liu Y."/>
            <person name="Xu W."/>
            <person name="Pan J."/>
            <person name="Luo Z.H."/>
            <person name="Li M."/>
        </authorList>
    </citation>
    <scope>NUCLEOTIDE SEQUENCE [LARGE SCALE GENOMIC DNA]</scope>
    <source>
        <strain evidence="1">SpSt-125</strain>
    </source>
</reference>
<name>A0A7J2U5A6_9CREN</name>
<dbReference type="EMBL" id="DSEU01000070">
    <property type="protein sequence ID" value="HEM67984.1"/>
    <property type="molecule type" value="Genomic_DNA"/>
</dbReference>
<proteinExistence type="predicted"/>
<evidence type="ECO:0000313" key="1">
    <source>
        <dbReference type="EMBL" id="HEM67984.1"/>
    </source>
</evidence>
<accession>A0A7J2U5A6</accession>
<organism evidence="1">
    <name type="scientific">Ignisphaera aggregans</name>
    <dbReference type="NCBI Taxonomy" id="334771"/>
    <lineage>
        <taxon>Archaea</taxon>
        <taxon>Thermoproteota</taxon>
        <taxon>Thermoprotei</taxon>
        <taxon>Desulfurococcales</taxon>
        <taxon>Desulfurococcaceae</taxon>
        <taxon>Ignisphaera</taxon>
    </lineage>
</organism>
<gene>
    <name evidence="1" type="ORF">ENO26_10565</name>
</gene>
<comment type="caution">
    <text evidence="1">The sequence shown here is derived from an EMBL/GenBank/DDBJ whole genome shotgun (WGS) entry which is preliminary data.</text>
</comment>
<sequence length="64" mass="7223">MFWELNAVGSAFTYRELYQPEHIVIASLKTVPPYVKELLAEFNTVVIDNVYPGGGGEQELNNIH</sequence>